<dbReference type="InterPro" id="IPR013780">
    <property type="entry name" value="Glyco_hydro_b"/>
</dbReference>
<keyword evidence="2 6" id="KW-0732">Signal</keyword>
<proteinExistence type="inferred from homology"/>
<keyword evidence="3 5" id="KW-0378">Hydrolase</keyword>
<comment type="catalytic activity">
    <reaction evidence="5">
        <text>Hydrolysis of terminal, non-reducing alpha-D-galactose residues in alpha-D-galactosides, including galactose oligosaccharides, galactomannans and galactolipids.</text>
        <dbReference type="EC" id="3.2.1.22"/>
    </reaction>
</comment>
<dbReference type="Gene3D" id="2.60.40.10">
    <property type="entry name" value="Immunoglobulins"/>
    <property type="match status" value="1"/>
</dbReference>
<comment type="similarity">
    <text evidence="1 5">Belongs to the glycosyl hydrolase 27 family.</text>
</comment>
<dbReference type="SUPFAM" id="SSF51011">
    <property type="entry name" value="Glycosyl hydrolase domain"/>
    <property type="match status" value="1"/>
</dbReference>
<dbReference type="GO" id="GO:0016020">
    <property type="term" value="C:membrane"/>
    <property type="evidence" value="ECO:0007669"/>
    <property type="project" value="InterPro"/>
</dbReference>
<evidence type="ECO:0000256" key="2">
    <source>
        <dbReference type="ARBA" id="ARBA00022729"/>
    </source>
</evidence>
<dbReference type="InterPro" id="IPR013783">
    <property type="entry name" value="Ig-like_fold"/>
</dbReference>
<dbReference type="GO" id="GO:0004557">
    <property type="term" value="F:alpha-galactosidase activity"/>
    <property type="evidence" value="ECO:0007669"/>
    <property type="project" value="UniProtKB-EC"/>
</dbReference>
<keyword evidence="5" id="KW-1015">Disulfide bond</keyword>
<dbReference type="SUPFAM" id="SSF49313">
    <property type="entry name" value="Cadherin-like"/>
    <property type="match status" value="1"/>
</dbReference>
<accession>A0A2N9LMM2</accession>
<dbReference type="InterPro" id="IPR002241">
    <property type="entry name" value="Glyco_hydro_27"/>
</dbReference>
<keyword evidence="4 5" id="KW-0326">Glycosidase</keyword>
<dbReference type="InterPro" id="IPR041233">
    <property type="entry name" value="Melibiase_C"/>
</dbReference>
<evidence type="ECO:0000256" key="5">
    <source>
        <dbReference type="RuleBase" id="RU361168"/>
    </source>
</evidence>
<dbReference type="Proteomes" id="UP000239735">
    <property type="component" value="Unassembled WGS sequence"/>
</dbReference>
<dbReference type="PRINTS" id="PR00740">
    <property type="entry name" value="GLHYDRLASE27"/>
</dbReference>
<evidence type="ECO:0000256" key="4">
    <source>
        <dbReference type="ARBA" id="ARBA00023295"/>
    </source>
</evidence>
<dbReference type="GO" id="GO:0005975">
    <property type="term" value="P:carbohydrate metabolic process"/>
    <property type="evidence" value="ECO:0007669"/>
    <property type="project" value="InterPro"/>
</dbReference>
<dbReference type="EC" id="3.2.1.22" evidence="5"/>
<gene>
    <name evidence="8" type="ORF">SBA5_450098</name>
</gene>
<dbReference type="EMBL" id="OKRB01000103">
    <property type="protein sequence ID" value="SPE24497.1"/>
    <property type="molecule type" value="Genomic_DNA"/>
</dbReference>
<dbReference type="Pfam" id="PF16499">
    <property type="entry name" value="Melibiase_2"/>
    <property type="match status" value="1"/>
</dbReference>
<feature type="signal peptide" evidence="6">
    <location>
        <begin position="1"/>
        <end position="24"/>
    </location>
</feature>
<dbReference type="InterPro" id="IPR017853">
    <property type="entry name" value="GH"/>
</dbReference>
<dbReference type="Pfam" id="PF17801">
    <property type="entry name" value="Melibiase_C"/>
    <property type="match status" value="1"/>
</dbReference>
<dbReference type="GO" id="GO:0005509">
    <property type="term" value="F:calcium ion binding"/>
    <property type="evidence" value="ECO:0007669"/>
    <property type="project" value="InterPro"/>
</dbReference>
<evidence type="ECO:0000256" key="1">
    <source>
        <dbReference type="ARBA" id="ARBA00009743"/>
    </source>
</evidence>
<dbReference type="AlphaFoldDB" id="A0A2N9LMM2"/>
<protein>
    <recommendedName>
        <fullName evidence="5">Alpha-galactosidase</fullName>
        <ecNumber evidence="5">3.2.1.22</ecNumber>
    </recommendedName>
    <alternativeName>
        <fullName evidence="5">Melibiase</fullName>
    </alternativeName>
</protein>
<dbReference type="InterPro" id="IPR013785">
    <property type="entry name" value="Aldolase_TIM"/>
</dbReference>
<name>A0A2N9LMM2_9BACT</name>
<reference evidence="9" key="1">
    <citation type="submission" date="2018-02" db="EMBL/GenBank/DDBJ databases">
        <authorList>
            <person name="Hausmann B."/>
        </authorList>
    </citation>
    <scope>NUCLEOTIDE SEQUENCE [LARGE SCALE GENOMIC DNA]</scope>
    <source>
        <strain evidence="9">Peat soil MAG SbA5</strain>
    </source>
</reference>
<dbReference type="Gene3D" id="3.20.20.70">
    <property type="entry name" value="Aldolase class I"/>
    <property type="match status" value="1"/>
</dbReference>
<dbReference type="Gene3D" id="2.60.40.1180">
    <property type="entry name" value="Golgi alpha-mannosidase II"/>
    <property type="match status" value="1"/>
</dbReference>
<dbReference type="SUPFAM" id="SSF51445">
    <property type="entry name" value="(Trans)glycosidases"/>
    <property type="match status" value="1"/>
</dbReference>
<sequence length="516" mass="56698">MLRATRHAVLGFAAFFLTFCAAVAQQPSDLRTPLPPPTPHINGPEVYGARPGHPFLYRVPCTGTRPIVFHARHLPASLQLDPKTGIISGTAPEKRGTYTVALDATNSLGRDRRTLRIVIGDTIGLTPQMGWNDWYSYYSRITDEDVRTAAEAMISSGMADFGYQFVDIDDCWARKPNAHDPDLAGELRDPQGNILPNARFPDMAALTAFIHSLGLKTGIYSSPGPLTCAGFEGSYGNEARDAKQFASWGFDLLKYDWCSYTRVAKDKSIEELEKPYIKMGGLLKDQPRDVVLNMCQYGMGDVWNWGREVGGNSWRTTGDLGLQAGSALPGFYNIAFANATHSQDAGPGGWNDPDYILIGTVGNARDQNAPGKPTSLTHEEQYSYMSMWSLMAAPLIFSGQMDHLDAFTLNVLCNSEVIDVDQDPLGKQASIVRKTDEEFVLRKPLEDGSVALGLFNLTTSPRSISADWSQLGLQGSQKIRDVWRQRDLGVFAQNYSPVVPPHGVIMVRITAAHPAH</sequence>
<dbReference type="PANTHER" id="PTHR11452:SF75">
    <property type="entry name" value="ALPHA-GALACTOSIDASE MEL1"/>
    <property type="match status" value="1"/>
</dbReference>
<dbReference type="Pfam" id="PF05345">
    <property type="entry name" value="He_PIG"/>
    <property type="match status" value="1"/>
</dbReference>
<evidence type="ECO:0000313" key="8">
    <source>
        <dbReference type="EMBL" id="SPE24497.1"/>
    </source>
</evidence>
<evidence type="ECO:0000259" key="7">
    <source>
        <dbReference type="Pfam" id="PF17801"/>
    </source>
</evidence>
<evidence type="ECO:0000256" key="6">
    <source>
        <dbReference type="SAM" id="SignalP"/>
    </source>
</evidence>
<organism evidence="8 9">
    <name type="scientific">Candidatus Sulfuritelmatomonas gaucii</name>
    <dbReference type="NCBI Taxonomy" id="2043161"/>
    <lineage>
        <taxon>Bacteria</taxon>
        <taxon>Pseudomonadati</taxon>
        <taxon>Acidobacteriota</taxon>
        <taxon>Terriglobia</taxon>
        <taxon>Terriglobales</taxon>
        <taxon>Acidobacteriaceae</taxon>
        <taxon>Candidatus Sulfuritelmatomonas</taxon>
    </lineage>
</organism>
<dbReference type="InterPro" id="IPR015919">
    <property type="entry name" value="Cadherin-like_sf"/>
</dbReference>
<evidence type="ECO:0000313" key="9">
    <source>
        <dbReference type="Proteomes" id="UP000239735"/>
    </source>
</evidence>
<dbReference type="CDD" id="cd14792">
    <property type="entry name" value="GH27"/>
    <property type="match status" value="1"/>
</dbReference>
<feature type="chain" id="PRO_5014640844" description="Alpha-galactosidase" evidence="6">
    <location>
        <begin position="25"/>
        <end position="516"/>
    </location>
</feature>
<feature type="domain" description="Alpha galactosidase C-terminal" evidence="7">
    <location>
        <begin position="440"/>
        <end position="509"/>
    </location>
</feature>
<evidence type="ECO:0000256" key="3">
    <source>
        <dbReference type="ARBA" id="ARBA00022801"/>
    </source>
</evidence>
<dbReference type="PANTHER" id="PTHR11452">
    <property type="entry name" value="ALPHA-GALACTOSIDASE/ALPHA-N-ACETYLGALACTOSAMINIDASE"/>
    <property type="match status" value="1"/>
</dbReference>
<dbReference type="OrthoDB" id="9758822at2"/>